<gene>
    <name evidence="1" type="ORF">FWK35_00019787</name>
</gene>
<evidence type="ECO:0000313" key="2">
    <source>
        <dbReference type="Proteomes" id="UP000478052"/>
    </source>
</evidence>
<dbReference type="EMBL" id="VUJU01002804">
    <property type="protein sequence ID" value="KAF0760047.1"/>
    <property type="molecule type" value="Genomic_DNA"/>
</dbReference>
<dbReference type="Proteomes" id="UP000478052">
    <property type="component" value="Unassembled WGS sequence"/>
</dbReference>
<dbReference type="AlphaFoldDB" id="A0A6G0YR43"/>
<sequence>MVKSNKGISCYVPNKKYLKNKDALYLRVNHGIVLVDAFLINFPMNDPLQFSMIENLIMNHSDFTEKLEYFIKTVGGVDPKDHVKRTLGKLFKDKYSIKCT</sequence>
<proteinExistence type="predicted"/>
<accession>A0A6G0YR43</accession>
<evidence type="ECO:0000313" key="1">
    <source>
        <dbReference type="EMBL" id="KAF0760047.1"/>
    </source>
</evidence>
<name>A0A6G0YR43_APHCR</name>
<protein>
    <submittedName>
        <fullName evidence="1">DUF4806 domain-containing protein</fullName>
    </submittedName>
</protein>
<reference evidence="1 2" key="1">
    <citation type="submission" date="2019-08" db="EMBL/GenBank/DDBJ databases">
        <title>Whole genome of Aphis craccivora.</title>
        <authorList>
            <person name="Voronova N.V."/>
            <person name="Shulinski R.S."/>
            <person name="Bandarenka Y.V."/>
            <person name="Zhorov D.G."/>
            <person name="Warner D."/>
        </authorList>
    </citation>
    <scope>NUCLEOTIDE SEQUENCE [LARGE SCALE GENOMIC DNA]</scope>
    <source>
        <strain evidence="1">180601</strain>
        <tissue evidence="1">Whole Body</tissue>
    </source>
</reference>
<comment type="caution">
    <text evidence="1">The sequence shown here is derived from an EMBL/GenBank/DDBJ whole genome shotgun (WGS) entry which is preliminary data.</text>
</comment>
<organism evidence="1 2">
    <name type="scientific">Aphis craccivora</name>
    <name type="common">Cowpea aphid</name>
    <dbReference type="NCBI Taxonomy" id="307492"/>
    <lineage>
        <taxon>Eukaryota</taxon>
        <taxon>Metazoa</taxon>
        <taxon>Ecdysozoa</taxon>
        <taxon>Arthropoda</taxon>
        <taxon>Hexapoda</taxon>
        <taxon>Insecta</taxon>
        <taxon>Pterygota</taxon>
        <taxon>Neoptera</taxon>
        <taxon>Paraneoptera</taxon>
        <taxon>Hemiptera</taxon>
        <taxon>Sternorrhyncha</taxon>
        <taxon>Aphidomorpha</taxon>
        <taxon>Aphidoidea</taxon>
        <taxon>Aphididae</taxon>
        <taxon>Aphidini</taxon>
        <taxon>Aphis</taxon>
        <taxon>Aphis</taxon>
    </lineage>
</organism>
<keyword evidence="2" id="KW-1185">Reference proteome</keyword>
<dbReference type="OrthoDB" id="6610387at2759"/>